<evidence type="ECO:0000313" key="2">
    <source>
        <dbReference type="Proteomes" id="UP000430692"/>
    </source>
</evidence>
<dbReference type="RefSeq" id="WP_160802166.1">
    <property type="nucleotide sequence ID" value="NZ_WUUL01000009.1"/>
</dbReference>
<proteinExistence type="predicted"/>
<gene>
    <name evidence="1" type="ORF">GSM42_14075</name>
</gene>
<reference evidence="1 2" key="1">
    <citation type="submission" date="2019-12" db="EMBL/GenBank/DDBJ databases">
        <title>Whole-genome analyses of novel actinobacteria.</title>
        <authorList>
            <person name="Sahin N."/>
            <person name="Saygin H."/>
        </authorList>
    </citation>
    <scope>NUCLEOTIDE SEQUENCE [LARGE SCALE GENOMIC DNA]</scope>
    <source>
        <strain evidence="1 2">KC615</strain>
    </source>
</reference>
<evidence type="ECO:0000313" key="1">
    <source>
        <dbReference type="EMBL" id="MXQ54821.1"/>
    </source>
</evidence>
<name>A0A6I4VW51_9BACL</name>
<keyword evidence="2" id="KW-1185">Reference proteome</keyword>
<protein>
    <submittedName>
        <fullName evidence="1">Uncharacterized protein</fullName>
    </submittedName>
</protein>
<sequence>MGIRRFFKPFESAREEMEEYINSLPEDQEPAARRALELFFPVSEAEKGVLGGIYITAGTDKINVSVPQLKELISSYVELTHEQRVTFVKAVPLFMKRLDYDFNLREEGLPVSDRLQIARLFAELPDFLAETIKRTLLFMYLSEVKKSEAQVCTRGRRFYVNTERLNALNILFNDFADGAHQMNTLLINDLDVDQMRYRMMTALNVLDNELKQQVDLWVTCLSHDGGSLPVGAARKLIELLSPTA</sequence>
<dbReference type="Proteomes" id="UP000430692">
    <property type="component" value="Unassembled WGS sequence"/>
</dbReference>
<dbReference type="AlphaFoldDB" id="A0A6I4VW51"/>
<accession>A0A6I4VW51</accession>
<dbReference type="EMBL" id="WUUL01000009">
    <property type="protein sequence ID" value="MXQ54821.1"/>
    <property type="molecule type" value="Genomic_DNA"/>
</dbReference>
<comment type="caution">
    <text evidence="1">The sequence shown here is derived from an EMBL/GenBank/DDBJ whole genome shotgun (WGS) entry which is preliminary data.</text>
</comment>
<organism evidence="1 2">
    <name type="scientific">Shimazuella alba</name>
    <dbReference type="NCBI Taxonomy" id="2690964"/>
    <lineage>
        <taxon>Bacteria</taxon>
        <taxon>Bacillati</taxon>
        <taxon>Bacillota</taxon>
        <taxon>Bacilli</taxon>
        <taxon>Bacillales</taxon>
        <taxon>Thermoactinomycetaceae</taxon>
        <taxon>Shimazuella</taxon>
    </lineage>
</organism>